<evidence type="ECO:0000313" key="2">
    <source>
        <dbReference type="EMBL" id="BDP43179.1"/>
    </source>
</evidence>
<name>A0ABM8AH93_9DEIO</name>
<protein>
    <submittedName>
        <fullName evidence="2">Uncharacterized protein</fullName>
    </submittedName>
</protein>
<evidence type="ECO:0000256" key="1">
    <source>
        <dbReference type="SAM" id="MobiDB-lite"/>
    </source>
</evidence>
<sequence>MFGGNHIAESVLRAEMKDLDAHRFDEGHSSTLRGELKGTVRDGTAPGIVLAPTSASDGSRGALLWPHLGEERRENSPHLPVNHLNV</sequence>
<feature type="region of interest" description="Disordered" evidence="1">
    <location>
        <begin position="29"/>
        <end position="57"/>
    </location>
</feature>
<evidence type="ECO:0000313" key="3">
    <source>
        <dbReference type="Proteomes" id="UP001064971"/>
    </source>
</evidence>
<feature type="compositionally biased region" description="Basic and acidic residues" evidence="1">
    <location>
        <begin position="29"/>
        <end position="40"/>
    </location>
</feature>
<accession>A0ABM8AH93</accession>
<proteinExistence type="predicted"/>
<keyword evidence="3" id="KW-1185">Reference proteome</keyword>
<reference evidence="2" key="1">
    <citation type="submission" date="2022-07" db="EMBL/GenBank/DDBJ databases">
        <title>Complete Genome Sequence of the Radioresistant Bacterium Deinococcus aetherius ST0316, Isolated from the Air Dust collected in Lower Stratosphere above Japan.</title>
        <authorList>
            <person name="Satoh K."/>
            <person name="Hagiwara K."/>
            <person name="Katsumata K."/>
            <person name="Kubo A."/>
            <person name="Yokobori S."/>
            <person name="Yamagishi A."/>
            <person name="Oono Y."/>
            <person name="Narumi I."/>
        </authorList>
    </citation>
    <scope>NUCLEOTIDE SEQUENCE</scope>
    <source>
        <strain evidence="2">ST0316</strain>
    </source>
</reference>
<dbReference type="Proteomes" id="UP001064971">
    <property type="component" value="Chromosome"/>
</dbReference>
<gene>
    <name evidence="2" type="ORF">DAETH_31480</name>
</gene>
<organism evidence="2 3">
    <name type="scientific">Deinococcus aetherius</name>
    <dbReference type="NCBI Taxonomy" id="200252"/>
    <lineage>
        <taxon>Bacteria</taxon>
        <taxon>Thermotogati</taxon>
        <taxon>Deinococcota</taxon>
        <taxon>Deinococci</taxon>
        <taxon>Deinococcales</taxon>
        <taxon>Deinococcaceae</taxon>
        <taxon>Deinococcus</taxon>
    </lineage>
</organism>
<dbReference type="EMBL" id="AP026560">
    <property type="protein sequence ID" value="BDP43179.1"/>
    <property type="molecule type" value="Genomic_DNA"/>
</dbReference>